<evidence type="ECO:0000256" key="1">
    <source>
        <dbReference type="SAM" id="MobiDB-lite"/>
    </source>
</evidence>
<feature type="compositionally biased region" description="Acidic residues" evidence="1">
    <location>
        <begin position="163"/>
        <end position="191"/>
    </location>
</feature>
<organism evidence="2 3">
    <name type="scientific">Stylosanthes scabra</name>
    <dbReference type="NCBI Taxonomy" id="79078"/>
    <lineage>
        <taxon>Eukaryota</taxon>
        <taxon>Viridiplantae</taxon>
        <taxon>Streptophyta</taxon>
        <taxon>Embryophyta</taxon>
        <taxon>Tracheophyta</taxon>
        <taxon>Spermatophyta</taxon>
        <taxon>Magnoliopsida</taxon>
        <taxon>eudicotyledons</taxon>
        <taxon>Gunneridae</taxon>
        <taxon>Pentapetalae</taxon>
        <taxon>rosids</taxon>
        <taxon>fabids</taxon>
        <taxon>Fabales</taxon>
        <taxon>Fabaceae</taxon>
        <taxon>Papilionoideae</taxon>
        <taxon>50 kb inversion clade</taxon>
        <taxon>dalbergioids sensu lato</taxon>
        <taxon>Dalbergieae</taxon>
        <taxon>Pterocarpus clade</taxon>
        <taxon>Stylosanthes</taxon>
    </lineage>
</organism>
<feature type="compositionally biased region" description="Low complexity" evidence="1">
    <location>
        <begin position="112"/>
        <end position="124"/>
    </location>
</feature>
<dbReference type="EMBL" id="JASCZI010090646">
    <property type="protein sequence ID" value="MED6143934.1"/>
    <property type="molecule type" value="Genomic_DNA"/>
</dbReference>
<keyword evidence="3" id="KW-1185">Reference proteome</keyword>
<comment type="caution">
    <text evidence="2">The sequence shown here is derived from an EMBL/GenBank/DDBJ whole genome shotgun (WGS) entry which is preliminary data.</text>
</comment>
<feature type="region of interest" description="Disordered" evidence="1">
    <location>
        <begin position="69"/>
        <end position="199"/>
    </location>
</feature>
<gene>
    <name evidence="2" type="ORF">PIB30_010598</name>
</gene>
<feature type="compositionally biased region" description="Basic and acidic residues" evidence="1">
    <location>
        <begin position="149"/>
        <end position="162"/>
    </location>
</feature>
<protein>
    <submittedName>
        <fullName evidence="2">Uncharacterized protein</fullName>
    </submittedName>
</protein>
<sequence length="229" mass="26227">MGSGVIYYEYEKHEKFEDYDMKADAELGTFKIMRYHFNDESFVHPLHSVSFDPDRSYEIPIEALMADKIVSSSKDERSSTVKSRSSRRPTPQFSPRGMPAAQRERLTSSVKGTSSFSYGTTSSSLRKPRSWELIPPSEGWMCEGDEEKEIGGMEPSEKKEVSSEEEPEKEDPREEDPNDEDEGLEEEEDPEERIPASPSLLMDGKFIFAQMFNEFYNNGLPHNKHDAES</sequence>
<dbReference type="Proteomes" id="UP001341840">
    <property type="component" value="Unassembled WGS sequence"/>
</dbReference>
<reference evidence="2 3" key="1">
    <citation type="journal article" date="2023" name="Plants (Basel)">
        <title>Bridging the Gap: Combining Genomics and Transcriptomics Approaches to Understand Stylosanthes scabra, an Orphan Legume from the Brazilian Caatinga.</title>
        <authorList>
            <person name="Ferreira-Neto J.R.C."/>
            <person name="da Silva M.D."/>
            <person name="Binneck E."/>
            <person name="de Melo N.F."/>
            <person name="da Silva R.H."/>
            <person name="de Melo A.L.T.M."/>
            <person name="Pandolfi V."/>
            <person name="Bustamante F.O."/>
            <person name="Brasileiro-Vidal A.C."/>
            <person name="Benko-Iseppon A.M."/>
        </authorList>
    </citation>
    <scope>NUCLEOTIDE SEQUENCE [LARGE SCALE GENOMIC DNA]</scope>
    <source>
        <tissue evidence="2">Leaves</tissue>
    </source>
</reference>
<accession>A0ABU6T5F0</accession>
<proteinExistence type="predicted"/>
<evidence type="ECO:0000313" key="2">
    <source>
        <dbReference type="EMBL" id="MED6143934.1"/>
    </source>
</evidence>
<name>A0ABU6T5F0_9FABA</name>
<evidence type="ECO:0000313" key="3">
    <source>
        <dbReference type="Proteomes" id="UP001341840"/>
    </source>
</evidence>